<gene>
    <name evidence="2" type="ORF">Pan44_14900</name>
</gene>
<feature type="domain" description="DUF8091" evidence="1">
    <location>
        <begin position="3"/>
        <end position="157"/>
    </location>
</feature>
<dbReference type="EMBL" id="CP036271">
    <property type="protein sequence ID" value="QDT53473.1"/>
    <property type="molecule type" value="Genomic_DNA"/>
</dbReference>
<accession>A0A517SBG9</accession>
<dbReference type="Proteomes" id="UP000315700">
    <property type="component" value="Chromosome"/>
</dbReference>
<dbReference type="Pfam" id="PF26351">
    <property type="entry name" value="DUF8091"/>
    <property type="match status" value="1"/>
</dbReference>
<evidence type="ECO:0000313" key="2">
    <source>
        <dbReference type="EMBL" id="QDT53473.1"/>
    </source>
</evidence>
<evidence type="ECO:0000313" key="3">
    <source>
        <dbReference type="Proteomes" id="UP000315700"/>
    </source>
</evidence>
<dbReference type="OrthoDB" id="287760at2"/>
<keyword evidence="3" id="KW-1185">Reference proteome</keyword>
<dbReference type="InParanoid" id="A0A517SBG9"/>
<dbReference type="KEGG" id="ccos:Pan44_14900"/>
<dbReference type="InterPro" id="IPR058404">
    <property type="entry name" value="DUF8091"/>
</dbReference>
<evidence type="ECO:0000259" key="1">
    <source>
        <dbReference type="Pfam" id="PF26351"/>
    </source>
</evidence>
<dbReference type="RefSeq" id="WP_145028719.1">
    <property type="nucleotide sequence ID" value="NZ_CP036271.1"/>
</dbReference>
<protein>
    <recommendedName>
        <fullName evidence="1">DUF8091 domain-containing protein</fullName>
    </recommendedName>
</protein>
<name>A0A517SBG9_9PLAN</name>
<reference evidence="2 3" key="1">
    <citation type="submission" date="2019-02" db="EMBL/GenBank/DDBJ databases">
        <title>Deep-cultivation of Planctomycetes and their phenomic and genomic characterization uncovers novel biology.</title>
        <authorList>
            <person name="Wiegand S."/>
            <person name="Jogler M."/>
            <person name="Boedeker C."/>
            <person name="Pinto D."/>
            <person name="Vollmers J."/>
            <person name="Rivas-Marin E."/>
            <person name="Kohn T."/>
            <person name="Peeters S.H."/>
            <person name="Heuer A."/>
            <person name="Rast P."/>
            <person name="Oberbeckmann S."/>
            <person name="Bunk B."/>
            <person name="Jeske O."/>
            <person name="Meyerdierks A."/>
            <person name="Storesund J.E."/>
            <person name="Kallscheuer N."/>
            <person name="Luecker S."/>
            <person name="Lage O.M."/>
            <person name="Pohl T."/>
            <person name="Merkel B.J."/>
            <person name="Hornburger P."/>
            <person name="Mueller R.-W."/>
            <person name="Bruemmer F."/>
            <person name="Labrenz M."/>
            <person name="Spormann A.M."/>
            <person name="Op den Camp H."/>
            <person name="Overmann J."/>
            <person name="Amann R."/>
            <person name="Jetten M.S.M."/>
            <person name="Mascher T."/>
            <person name="Medema M.H."/>
            <person name="Devos D.P."/>
            <person name="Kaster A.-K."/>
            <person name="Ovreas L."/>
            <person name="Rohde M."/>
            <person name="Galperin M.Y."/>
            <person name="Jogler C."/>
        </authorList>
    </citation>
    <scope>NUCLEOTIDE SEQUENCE [LARGE SCALE GENOMIC DNA]</scope>
    <source>
        <strain evidence="2 3">Pan44</strain>
    </source>
</reference>
<organism evidence="2 3">
    <name type="scientific">Caulifigura coniformis</name>
    <dbReference type="NCBI Taxonomy" id="2527983"/>
    <lineage>
        <taxon>Bacteria</taxon>
        <taxon>Pseudomonadati</taxon>
        <taxon>Planctomycetota</taxon>
        <taxon>Planctomycetia</taxon>
        <taxon>Planctomycetales</taxon>
        <taxon>Planctomycetaceae</taxon>
        <taxon>Caulifigura</taxon>
    </lineage>
</organism>
<proteinExistence type="predicted"/>
<dbReference type="AlphaFoldDB" id="A0A517SBG9"/>
<sequence length="228" mass="25846">MESSLHRQLKELYGGSPDDCEVTVGGYRIDAVTGGRLVEIQLASLSAIRNKVATLLDDHRVTVVKPIAARTLIVRRQAGGGAEVSRRYSPLKRNPFHLFEELVRFGAVFPHPRLQLEVVLIEQEERRIPRRRRRFNGPDYRVEDRFLLNVVSRHMFRTAADLAALLPAQLPSPFHTQDLSEAASIPRWLAQKMVYCLARCGAIQPVGKFSRSVLYVVTRPAVRRRKSA</sequence>